<organism evidence="1">
    <name type="scientific">viral metagenome</name>
    <dbReference type="NCBI Taxonomy" id="1070528"/>
    <lineage>
        <taxon>unclassified sequences</taxon>
        <taxon>metagenomes</taxon>
        <taxon>organismal metagenomes</taxon>
    </lineage>
</organism>
<dbReference type="AlphaFoldDB" id="A0A6C0KYC2"/>
<protein>
    <submittedName>
        <fullName evidence="1">Uncharacterized protein</fullName>
    </submittedName>
</protein>
<dbReference type="Pfam" id="PF20043">
    <property type="entry name" value="DUF6445"/>
    <property type="match status" value="1"/>
</dbReference>
<proteinExistence type="predicted"/>
<name>A0A6C0KYC2_9ZZZZ</name>
<sequence length="233" mass="27222">MENQVDNKTEKKTLSPFVQEQIDFTEKRAKFLELKMGVLKRNPKCSVIIVDNFYNNPMDTRNYILTQNFEVKGNYPGKRTRSYANNELKETIQKYVGPFSGKITEFPLDKDAYNGAFQYTTSRDRSWIHIDGFNNWAGVCFLTPDAPISSGTGFYRFCDGTTSMEDQQITKSKEETDKYSQDMTKWELIDSVGNIFNRLVLFNSKNFHMSMDYFGDDKYNGRLFQVFFFSTEM</sequence>
<reference evidence="1" key="1">
    <citation type="journal article" date="2020" name="Nature">
        <title>Giant virus diversity and host interactions through global metagenomics.</title>
        <authorList>
            <person name="Schulz F."/>
            <person name="Roux S."/>
            <person name="Paez-Espino D."/>
            <person name="Jungbluth S."/>
            <person name="Walsh D.A."/>
            <person name="Denef V.J."/>
            <person name="McMahon K.D."/>
            <person name="Konstantinidis K.T."/>
            <person name="Eloe-Fadrosh E.A."/>
            <person name="Kyrpides N.C."/>
            <person name="Woyke T."/>
        </authorList>
    </citation>
    <scope>NUCLEOTIDE SEQUENCE</scope>
    <source>
        <strain evidence="1">GVMAG-S-3300013094-109</strain>
    </source>
</reference>
<dbReference type="EMBL" id="MN740991">
    <property type="protein sequence ID" value="QHU21670.1"/>
    <property type="molecule type" value="Genomic_DNA"/>
</dbReference>
<evidence type="ECO:0000313" key="1">
    <source>
        <dbReference type="EMBL" id="QHU21670.1"/>
    </source>
</evidence>
<accession>A0A6C0KYC2</accession>
<dbReference type="InterPro" id="IPR045617">
    <property type="entry name" value="DUF6445"/>
</dbReference>